<organism evidence="2 3">
    <name type="scientific">Leptosia nina</name>
    <dbReference type="NCBI Taxonomy" id="320188"/>
    <lineage>
        <taxon>Eukaryota</taxon>
        <taxon>Metazoa</taxon>
        <taxon>Ecdysozoa</taxon>
        <taxon>Arthropoda</taxon>
        <taxon>Hexapoda</taxon>
        <taxon>Insecta</taxon>
        <taxon>Pterygota</taxon>
        <taxon>Neoptera</taxon>
        <taxon>Endopterygota</taxon>
        <taxon>Lepidoptera</taxon>
        <taxon>Glossata</taxon>
        <taxon>Ditrysia</taxon>
        <taxon>Papilionoidea</taxon>
        <taxon>Pieridae</taxon>
        <taxon>Pierinae</taxon>
        <taxon>Leptosia</taxon>
    </lineage>
</organism>
<name>A0AAV1JVD2_9NEOP</name>
<reference evidence="2 3" key="1">
    <citation type="submission" date="2023-11" db="EMBL/GenBank/DDBJ databases">
        <authorList>
            <person name="Okamura Y."/>
        </authorList>
    </citation>
    <scope>NUCLEOTIDE SEQUENCE [LARGE SCALE GENOMIC DNA]</scope>
</reference>
<dbReference type="AlphaFoldDB" id="A0AAV1JVD2"/>
<feature type="compositionally biased region" description="Pro residues" evidence="1">
    <location>
        <begin position="82"/>
        <end position="106"/>
    </location>
</feature>
<dbReference type="Proteomes" id="UP001497472">
    <property type="component" value="Unassembled WGS sequence"/>
</dbReference>
<evidence type="ECO:0000313" key="2">
    <source>
        <dbReference type="EMBL" id="CAK1552762.1"/>
    </source>
</evidence>
<comment type="caution">
    <text evidence="2">The sequence shown here is derived from an EMBL/GenBank/DDBJ whole genome shotgun (WGS) entry which is preliminary data.</text>
</comment>
<feature type="compositionally biased region" description="Low complexity" evidence="1">
    <location>
        <begin position="11"/>
        <end position="23"/>
    </location>
</feature>
<evidence type="ECO:0000313" key="3">
    <source>
        <dbReference type="Proteomes" id="UP001497472"/>
    </source>
</evidence>
<protein>
    <submittedName>
        <fullName evidence="2">Uncharacterized protein</fullName>
    </submittedName>
</protein>
<sequence>MSQNNSTGSTPGVPRSRSASGRAGSRRDPARAVEPATPAPRPPALGAGEALYDAGIHRTLSDPGLSRPRPSVRAPPRDSCHPAPPAAAPLHPPPPPRSPPPPSPPRLPRHHTHPSSRTPLSPIS</sequence>
<feature type="compositionally biased region" description="Polar residues" evidence="1">
    <location>
        <begin position="1"/>
        <end position="10"/>
    </location>
</feature>
<accession>A0AAV1JVD2</accession>
<keyword evidence="3" id="KW-1185">Reference proteome</keyword>
<dbReference type="EMBL" id="CAVLEF010000163">
    <property type="protein sequence ID" value="CAK1552762.1"/>
    <property type="molecule type" value="Genomic_DNA"/>
</dbReference>
<evidence type="ECO:0000256" key="1">
    <source>
        <dbReference type="SAM" id="MobiDB-lite"/>
    </source>
</evidence>
<feature type="region of interest" description="Disordered" evidence="1">
    <location>
        <begin position="1"/>
        <end position="124"/>
    </location>
</feature>
<proteinExistence type="predicted"/>
<gene>
    <name evidence="2" type="ORF">LNINA_LOCUS11792</name>
</gene>